<protein>
    <submittedName>
        <fullName evidence="3">Uncharacterized protein</fullName>
    </submittedName>
</protein>
<dbReference type="EMBL" id="JARPUR010000002">
    <property type="protein sequence ID" value="KAK4881058.1"/>
    <property type="molecule type" value="Genomic_DNA"/>
</dbReference>
<dbReference type="PANTHER" id="PTHR44927:SF1">
    <property type="entry name" value="FK506-BINDING PROTEIN 15"/>
    <property type="match status" value="1"/>
</dbReference>
<feature type="region of interest" description="Disordered" evidence="2">
    <location>
        <begin position="204"/>
        <end position="235"/>
    </location>
</feature>
<evidence type="ECO:0000256" key="1">
    <source>
        <dbReference type="SAM" id="Coils"/>
    </source>
</evidence>
<accession>A0AAN7QJI6</accession>
<dbReference type="Proteomes" id="UP001353858">
    <property type="component" value="Unassembled WGS sequence"/>
</dbReference>
<evidence type="ECO:0000256" key="2">
    <source>
        <dbReference type="SAM" id="MobiDB-lite"/>
    </source>
</evidence>
<keyword evidence="4" id="KW-1185">Reference proteome</keyword>
<dbReference type="PANTHER" id="PTHR44927">
    <property type="entry name" value="FK506-BINDING PROTEIN 15"/>
    <property type="match status" value="1"/>
</dbReference>
<dbReference type="AlphaFoldDB" id="A0AAN7QJI6"/>
<dbReference type="InterPro" id="IPR011993">
    <property type="entry name" value="PH-like_dom_sf"/>
</dbReference>
<feature type="compositionally biased region" description="Polar residues" evidence="2">
    <location>
        <begin position="204"/>
        <end position="215"/>
    </location>
</feature>
<evidence type="ECO:0000313" key="4">
    <source>
        <dbReference type="Proteomes" id="UP001353858"/>
    </source>
</evidence>
<dbReference type="Gene3D" id="2.30.29.30">
    <property type="entry name" value="Pleckstrin-homology domain (PH domain)/Phosphotyrosine-binding domain (PTB)"/>
    <property type="match status" value="1"/>
</dbReference>
<keyword evidence="1" id="KW-0175">Coiled coil</keyword>
<sequence>MFGVTEDDESFNPSASSNLASLFGTAMTIQANNETDLSYTAPKQPKSQEKNNKSQSVVLCSKFVEAFKLVENEHVNQGKCGIAIIGNEALNIHEVIIYKSKQDIITRSKLKTGFIFHRQSNQFVSFCDDQQQQWSIHFENLKEMEDFLKEIQLHSGQIIREITPTPPIKIKQDKDSDSFSDTSTNKAKANILSRMAKMGQSILPKTNVSPSLSDNSDSDEKTTVKKTKKVRPSKEKVITDQSVNLPISQPEFVFLNGKPVPISALQQNFNLPTLNQSIWSHPQPISDPLNIFIAENRTHNCEIRMNISQLSSKLDKIFEEVTKSKVTFPTAYEPRDAIVALNKNEENKILQNNLKTAHEVINHLTEENEGYRRNMSKQEEKINNLQQEIVKYRELQEQSEKQCVTITELEELASNQKQSLEMLTKFHEEHKNCDSKITEMLTEQNNKLKLKLSNKVIQQDLFSKKLKQAMNSLYQTLMETFSNENVTFQASEIKEILSNNLKTTTFNVIEEFNNDFKDEEEVKSV</sequence>
<reference evidence="4" key="1">
    <citation type="submission" date="2023-01" db="EMBL/GenBank/DDBJ databases">
        <title>Key to firefly adult light organ development and bioluminescence: homeobox transcription factors regulate luciferase expression and transportation to peroxisome.</title>
        <authorList>
            <person name="Fu X."/>
        </authorList>
    </citation>
    <scope>NUCLEOTIDE SEQUENCE [LARGE SCALE GENOMIC DNA]</scope>
</reference>
<feature type="coiled-coil region" evidence="1">
    <location>
        <begin position="347"/>
        <end position="412"/>
    </location>
</feature>
<proteinExistence type="predicted"/>
<gene>
    <name evidence="3" type="ORF">RN001_004377</name>
</gene>
<organism evidence="3 4">
    <name type="scientific">Aquatica leii</name>
    <dbReference type="NCBI Taxonomy" id="1421715"/>
    <lineage>
        <taxon>Eukaryota</taxon>
        <taxon>Metazoa</taxon>
        <taxon>Ecdysozoa</taxon>
        <taxon>Arthropoda</taxon>
        <taxon>Hexapoda</taxon>
        <taxon>Insecta</taxon>
        <taxon>Pterygota</taxon>
        <taxon>Neoptera</taxon>
        <taxon>Endopterygota</taxon>
        <taxon>Coleoptera</taxon>
        <taxon>Polyphaga</taxon>
        <taxon>Elateriformia</taxon>
        <taxon>Elateroidea</taxon>
        <taxon>Lampyridae</taxon>
        <taxon>Luciolinae</taxon>
        <taxon>Aquatica</taxon>
    </lineage>
</organism>
<evidence type="ECO:0000313" key="3">
    <source>
        <dbReference type="EMBL" id="KAK4881058.1"/>
    </source>
</evidence>
<name>A0AAN7QJI6_9COLE</name>
<comment type="caution">
    <text evidence="3">The sequence shown here is derived from an EMBL/GenBank/DDBJ whole genome shotgun (WGS) entry which is preliminary data.</text>
</comment>